<protein>
    <submittedName>
        <fullName evidence="1">Uncharacterized protein</fullName>
    </submittedName>
</protein>
<name>X0TGE8_9ZZZZ</name>
<evidence type="ECO:0000313" key="1">
    <source>
        <dbReference type="EMBL" id="GAF86386.1"/>
    </source>
</evidence>
<accession>X0TGE8</accession>
<dbReference type="EMBL" id="BARS01018944">
    <property type="protein sequence ID" value="GAF86386.1"/>
    <property type="molecule type" value="Genomic_DNA"/>
</dbReference>
<organism evidence="1">
    <name type="scientific">marine sediment metagenome</name>
    <dbReference type="NCBI Taxonomy" id="412755"/>
    <lineage>
        <taxon>unclassified sequences</taxon>
        <taxon>metagenomes</taxon>
        <taxon>ecological metagenomes</taxon>
    </lineage>
</organism>
<reference evidence="1" key="1">
    <citation type="journal article" date="2014" name="Front. Microbiol.">
        <title>High frequency of phylogenetically diverse reductive dehalogenase-homologous genes in deep subseafloor sedimentary metagenomes.</title>
        <authorList>
            <person name="Kawai M."/>
            <person name="Futagami T."/>
            <person name="Toyoda A."/>
            <person name="Takaki Y."/>
            <person name="Nishi S."/>
            <person name="Hori S."/>
            <person name="Arai W."/>
            <person name="Tsubouchi T."/>
            <person name="Morono Y."/>
            <person name="Uchiyama I."/>
            <person name="Ito T."/>
            <person name="Fujiyama A."/>
            <person name="Inagaki F."/>
            <person name="Takami H."/>
        </authorList>
    </citation>
    <scope>NUCLEOTIDE SEQUENCE</scope>
    <source>
        <strain evidence="1">Expedition CK06-06</strain>
    </source>
</reference>
<sequence length="33" mass="3568">ELGLRVDVEASEHTIPGLVAAVREHGSRTPKDQ</sequence>
<dbReference type="AlphaFoldDB" id="X0TGE8"/>
<feature type="non-terminal residue" evidence="1">
    <location>
        <position position="1"/>
    </location>
</feature>
<gene>
    <name evidence="1" type="ORF">S01H1_30752</name>
</gene>
<comment type="caution">
    <text evidence="1">The sequence shown here is derived from an EMBL/GenBank/DDBJ whole genome shotgun (WGS) entry which is preliminary data.</text>
</comment>
<proteinExistence type="predicted"/>